<dbReference type="EMBL" id="LZZI01000022">
    <property type="protein sequence ID" value="OOM62551.1"/>
    <property type="molecule type" value="Genomic_DNA"/>
</dbReference>
<dbReference type="Proteomes" id="UP000190973">
    <property type="component" value="Unassembled WGS sequence"/>
</dbReference>
<organism evidence="1 2">
    <name type="scientific">Clostridium beijerinckii</name>
    <name type="common">Clostridium MP</name>
    <dbReference type="NCBI Taxonomy" id="1520"/>
    <lineage>
        <taxon>Bacteria</taxon>
        <taxon>Bacillati</taxon>
        <taxon>Bacillota</taxon>
        <taxon>Clostridia</taxon>
        <taxon>Eubacteriales</taxon>
        <taxon>Clostridiaceae</taxon>
        <taxon>Clostridium</taxon>
    </lineage>
</organism>
<comment type="caution">
    <text evidence="1">The sequence shown here is derived from an EMBL/GenBank/DDBJ whole genome shotgun (WGS) entry which is preliminary data.</text>
</comment>
<evidence type="ECO:0000313" key="2">
    <source>
        <dbReference type="Proteomes" id="UP000190973"/>
    </source>
</evidence>
<accession>A0A1S8SAQ8</accession>
<name>A0A1S8SAQ8_CLOBE</name>
<evidence type="ECO:0000313" key="1">
    <source>
        <dbReference type="EMBL" id="OOM62551.1"/>
    </source>
</evidence>
<reference evidence="1 2" key="1">
    <citation type="submission" date="2016-05" db="EMBL/GenBank/DDBJ databases">
        <title>Microbial solvent formation.</title>
        <authorList>
            <person name="Poehlein A."/>
            <person name="Montoya Solano J.D."/>
            <person name="Flitsch S."/>
            <person name="Krabben P."/>
            <person name="Duerre P."/>
            <person name="Daniel R."/>
        </authorList>
    </citation>
    <scope>NUCLEOTIDE SEQUENCE [LARGE SCALE GENOMIC DNA]</scope>
    <source>
        <strain evidence="1 2">DSM 53</strain>
    </source>
</reference>
<gene>
    <name evidence="1" type="ORF">CLBCK_16980</name>
</gene>
<proteinExistence type="predicted"/>
<protein>
    <submittedName>
        <fullName evidence="1">Uncharacterized protein</fullName>
    </submittedName>
</protein>
<dbReference type="AlphaFoldDB" id="A0A1S8SAQ8"/>
<sequence>MYTKINETSNILYVFMKICKNLYIIYMTKYISIKMLKVLLIVCYTKKVYNVLIWTKYI</sequence>